<dbReference type="RefSeq" id="WP_164678058.1">
    <property type="nucleotide sequence ID" value="NZ_CP049057.1"/>
</dbReference>
<dbReference type="AlphaFoldDB" id="A0A6G6GHS9"/>
<dbReference type="InterPro" id="IPR045749">
    <property type="entry name" value="DUF6090"/>
</dbReference>
<reference evidence="2 3" key="1">
    <citation type="submission" date="2020-02" db="EMBL/GenBank/DDBJ databases">
        <title>Complete genome sequence of Flavobacteriaceae bacterium.</title>
        <authorList>
            <person name="Kim S.-J."/>
            <person name="Kim Y.-S."/>
            <person name="Kim K.-H."/>
        </authorList>
    </citation>
    <scope>NUCLEOTIDE SEQUENCE [LARGE SCALE GENOMIC DNA]</scope>
    <source>
        <strain evidence="2 3">RR4-40</strain>
    </source>
</reference>
<protein>
    <submittedName>
        <fullName evidence="2">Uncharacterized protein</fullName>
    </submittedName>
</protein>
<gene>
    <name evidence="2" type="ORF">G5B37_00295</name>
</gene>
<dbReference type="KEGG" id="mgel:G5B37_00295"/>
<keyword evidence="1" id="KW-0812">Transmembrane</keyword>
<accession>A0A6G6GHS9</accession>
<organism evidence="2 3">
    <name type="scientific">Rasiella rasia</name>
    <dbReference type="NCBI Taxonomy" id="2744027"/>
    <lineage>
        <taxon>Bacteria</taxon>
        <taxon>Pseudomonadati</taxon>
        <taxon>Bacteroidota</taxon>
        <taxon>Flavobacteriia</taxon>
        <taxon>Flavobacteriales</taxon>
        <taxon>Flavobacteriaceae</taxon>
        <taxon>Rasiella</taxon>
    </lineage>
</organism>
<keyword evidence="1" id="KW-1133">Transmembrane helix</keyword>
<keyword evidence="3" id="KW-1185">Reference proteome</keyword>
<dbReference type="Pfam" id="PF19578">
    <property type="entry name" value="DUF6090"/>
    <property type="match status" value="1"/>
</dbReference>
<sequence length="262" mass="30056">MIKFFRKIRYDLLGKNKTGKYIKYAIGEIVLVVIGILIALQINNWNEQRKDRTKETILLNQLREDYQANLIQLEEKMTTREKIVISAVSLLEAFDYPQKANRDSVIKKIAIIGNDPTFDPIKNDLNSSENLRLIRNVKLSRLLSNWSSDVVAVKEVEDLWTKIVYNQFDLASLELGIGRDLSNSFMNEQDHPWLLDQNPSSFKIKIGKSKLGANLNEILTNKYLEGVLGNAITINKSANLQSEALRNRIRDILAIIEIELNK</sequence>
<dbReference type="Proteomes" id="UP000505306">
    <property type="component" value="Chromosome"/>
</dbReference>
<feature type="transmembrane region" description="Helical" evidence="1">
    <location>
        <begin position="21"/>
        <end position="42"/>
    </location>
</feature>
<proteinExistence type="predicted"/>
<evidence type="ECO:0000313" key="2">
    <source>
        <dbReference type="EMBL" id="QIE58060.1"/>
    </source>
</evidence>
<dbReference type="EMBL" id="CP049057">
    <property type="protein sequence ID" value="QIE58060.1"/>
    <property type="molecule type" value="Genomic_DNA"/>
</dbReference>
<keyword evidence="1" id="KW-0472">Membrane</keyword>
<evidence type="ECO:0000256" key="1">
    <source>
        <dbReference type="SAM" id="Phobius"/>
    </source>
</evidence>
<name>A0A6G6GHS9_9FLAO</name>
<evidence type="ECO:0000313" key="3">
    <source>
        <dbReference type="Proteomes" id="UP000505306"/>
    </source>
</evidence>